<evidence type="ECO:0000313" key="2">
    <source>
        <dbReference type="Proteomes" id="UP000197068"/>
    </source>
</evidence>
<proteinExistence type="predicted"/>
<gene>
    <name evidence="1" type="ORF">MTCD1_03262</name>
</gene>
<name>A0ABQ0MZ20_9GAMM</name>
<organism evidence="1 2">
    <name type="scientific">Colwellia marinimaniae</name>
    <dbReference type="NCBI Taxonomy" id="1513592"/>
    <lineage>
        <taxon>Bacteria</taxon>
        <taxon>Pseudomonadati</taxon>
        <taxon>Pseudomonadota</taxon>
        <taxon>Gammaproteobacteria</taxon>
        <taxon>Alteromonadales</taxon>
        <taxon>Colwelliaceae</taxon>
        <taxon>Colwellia</taxon>
    </lineage>
</organism>
<dbReference type="RefSeq" id="WP_157447798.1">
    <property type="nucleotide sequence ID" value="NZ_BDQM01000039.1"/>
</dbReference>
<dbReference type="EMBL" id="BDQM01000039">
    <property type="protein sequence ID" value="GAW97624.1"/>
    <property type="molecule type" value="Genomic_DNA"/>
</dbReference>
<protein>
    <submittedName>
        <fullName evidence="1">Uncharacterized protein</fullName>
    </submittedName>
</protein>
<keyword evidence="2" id="KW-1185">Reference proteome</keyword>
<evidence type="ECO:0000313" key="1">
    <source>
        <dbReference type="EMBL" id="GAW97624.1"/>
    </source>
</evidence>
<accession>A0ABQ0MZ20</accession>
<comment type="caution">
    <text evidence="1">The sequence shown here is derived from an EMBL/GenBank/DDBJ whole genome shotgun (WGS) entry which is preliminary data.</text>
</comment>
<sequence length="54" mass="6084">MANETQAQRPITVKTINHTLKLHSSMLVEYLNFEGDKSIGALSRIGSLLRMLQK</sequence>
<dbReference type="Proteomes" id="UP000197068">
    <property type="component" value="Unassembled WGS sequence"/>
</dbReference>
<reference evidence="1 2" key="1">
    <citation type="submission" date="2017-06" db="EMBL/GenBank/DDBJ databases">
        <title>Whole Genome Sequences of Colwellia marinimaniae MTCD1.</title>
        <authorList>
            <person name="Kusumoto H."/>
            <person name="Inoue M."/>
            <person name="Tanikawa K."/>
            <person name="Maeji H."/>
            <person name="Cameron J.H."/>
            <person name="Bartlett D.H."/>
        </authorList>
    </citation>
    <scope>NUCLEOTIDE SEQUENCE [LARGE SCALE GENOMIC DNA]</scope>
    <source>
        <strain evidence="1 2">MTCD1</strain>
    </source>
</reference>